<feature type="transmembrane region" description="Helical" evidence="1">
    <location>
        <begin position="58"/>
        <end position="76"/>
    </location>
</feature>
<name>A0ABT7Y684_9VIBR</name>
<keyword evidence="4" id="KW-1185">Reference proteome</keyword>
<dbReference type="Proteomes" id="UP001169719">
    <property type="component" value="Unassembled WGS sequence"/>
</dbReference>
<accession>A0ABT7Y684</accession>
<evidence type="ECO:0000256" key="1">
    <source>
        <dbReference type="SAM" id="Phobius"/>
    </source>
</evidence>
<dbReference type="PIRSF" id="PIRSF016919">
    <property type="entry name" value="HupE_UreJ"/>
    <property type="match status" value="1"/>
</dbReference>
<gene>
    <name evidence="3" type="ORF">QWJ08_19385</name>
</gene>
<keyword evidence="1" id="KW-0472">Membrane</keyword>
<feature type="signal peptide" evidence="2">
    <location>
        <begin position="1"/>
        <end position="18"/>
    </location>
</feature>
<feature type="transmembrane region" description="Helical" evidence="1">
    <location>
        <begin position="143"/>
        <end position="162"/>
    </location>
</feature>
<keyword evidence="2" id="KW-0732">Signal</keyword>
<dbReference type="EMBL" id="JAUEOZ010000002">
    <property type="protein sequence ID" value="MDN2483512.1"/>
    <property type="molecule type" value="Genomic_DNA"/>
</dbReference>
<feature type="transmembrane region" description="Helical" evidence="1">
    <location>
        <begin position="109"/>
        <end position="131"/>
    </location>
</feature>
<sequence length="190" mass="20323">MNRLLVLILSLFPAVAFAHSAESTAGFLSGVIHPMTGWDHLLAMIAVGVLSSRYGGSTIWQVPAAFIASMLVGLYLGEAGMVIRYYEPAIALSLVLFGALIAYRATPSLFVMLPIVLFFGVFHGFAHGIEIGGLINPTGFRKGFFMGSVVIHVVGVMLGMVPKQYCRYHQGVIFSGYGFIVAGGMSLIFG</sequence>
<keyword evidence="1" id="KW-1133">Transmembrane helix</keyword>
<protein>
    <submittedName>
        <fullName evidence="3">HupE/UreJ family protein</fullName>
    </submittedName>
</protein>
<organism evidence="3 4">
    <name type="scientific">Vibrio agarivorans</name>
    <dbReference type="NCBI Taxonomy" id="153622"/>
    <lineage>
        <taxon>Bacteria</taxon>
        <taxon>Pseudomonadati</taxon>
        <taxon>Pseudomonadota</taxon>
        <taxon>Gammaproteobacteria</taxon>
        <taxon>Vibrionales</taxon>
        <taxon>Vibrionaceae</taxon>
        <taxon>Vibrio</taxon>
    </lineage>
</organism>
<feature type="transmembrane region" description="Helical" evidence="1">
    <location>
        <begin position="85"/>
        <end position="103"/>
    </location>
</feature>
<feature type="transmembrane region" description="Helical" evidence="1">
    <location>
        <begin position="168"/>
        <end position="189"/>
    </location>
</feature>
<dbReference type="InterPro" id="IPR007038">
    <property type="entry name" value="HupE_UreJ"/>
</dbReference>
<evidence type="ECO:0000313" key="3">
    <source>
        <dbReference type="EMBL" id="MDN2483512.1"/>
    </source>
</evidence>
<dbReference type="RefSeq" id="WP_289963583.1">
    <property type="nucleotide sequence ID" value="NZ_JAUEOZ010000002.1"/>
</dbReference>
<dbReference type="Pfam" id="PF04955">
    <property type="entry name" value="HupE_UreJ"/>
    <property type="match status" value="1"/>
</dbReference>
<reference evidence="3" key="1">
    <citation type="submission" date="2024-05" db="EMBL/GenBank/DDBJ databases">
        <title>Genome Sequences of Four Agar- Degrading Marine Bacteria.</title>
        <authorList>
            <person name="Phillips E.K."/>
            <person name="Shaffer J.C."/>
            <person name="Henson M.W."/>
            <person name="Temperton B."/>
            <person name="Thrash C.J."/>
            <person name="Martin M.O."/>
        </authorList>
    </citation>
    <scope>NUCLEOTIDE SEQUENCE</scope>
    <source>
        <strain evidence="3">EKP203</strain>
    </source>
</reference>
<feature type="chain" id="PRO_5046783790" evidence="2">
    <location>
        <begin position="19"/>
        <end position="190"/>
    </location>
</feature>
<keyword evidence="1" id="KW-0812">Transmembrane</keyword>
<evidence type="ECO:0000256" key="2">
    <source>
        <dbReference type="SAM" id="SignalP"/>
    </source>
</evidence>
<evidence type="ECO:0000313" key="4">
    <source>
        <dbReference type="Proteomes" id="UP001169719"/>
    </source>
</evidence>
<proteinExistence type="predicted"/>
<comment type="caution">
    <text evidence="3">The sequence shown here is derived from an EMBL/GenBank/DDBJ whole genome shotgun (WGS) entry which is preliminary data.</text>
</comment>